<name>A0ABW3DN59_9ACTN</name>
<reference evidence="3" key="1">
    <citation type="journal article" date="2019" name="Int. J. Syst. Evol. Microbiol.">
        <title>The Global Catalogue of Microorganisms (GCM) 10K type strain sequencing project: providing services to taxonomists for standard genome sequencing and annotation.</title>
        <authorList>
            <consortium name="The Broad Institute Genomics Platform"/>
            <consortium name="The Broad Institute Genome Sequencing Center for Infectious Disease"/>
            <person name="Wu L."/>
            <person name="Ma J."/>
        </authorList>
    </citation>
    <scope>NUCLEOTIDE SEQUENCE [LARGE SCALE GENOMIC DNA]</scope>
    <source>
        <strain evidence="3">CCUG 62974</strain>
    </source>
</reference>
<feature type="region of interest" description="Disordered" evidence="1">
    <location>
        <begin position="50"/>
        <end position="89"/>
    </location>
</feature>
<evidence type="ECO:0000313" key="3">
    <source>
        <dbReference type="Proteomes" id="UP001597024"/>
    </source>
</evidence>
<organism evidence="2 3">
    <name type="scientific">Streptosporangium algeriense</name>
    <dbReference type="NCBI Taxonomy" id="1682748"/>
    <lineage>
        <taxon>Bacteria</taxon>
        <taxon>Bacillati</taxon>
        <taxon>Actinomycetota</taxon>
        <taxon>Actinomycetes</taxon>
        <taxon>Streptosporangiales</taxon>
        <taxon>Streptosporangiaceae</taxon>
        <taxon>Streptosporangium</taxon>
    </lineage>
</organism>
<dbReference type="Proteomes" id="UP001597024">
    <property type="component" value="Unassembled WGS sequence"/>
</dbReference>
<comment type="caution">
    <text evidence="2">The sequence shown here is derived from an EMBL/GenBank/DDBJ whole genome shotgun (WGS) entry which is preliminary data.</text>
</comment>
<evidence type="ECO:0000313" key="2">
    <source>
        <dbReference type="EMBL" id="MFD0884409.1"/>
    </source>
</evidence>
<accession>A0ABW3DN59</accession>
<sequence>MTIRFVTVQLFRVGHLPTVERRDTAVSRPGTPALLVTSARESHVMLLTPGRGTPGRATSGRATLGHGTPARGTSERGTLGHETPARGTPRGIRVFGGTHVVAHLGERADRAWYEVADVLVTPHPGREVLGRYP</sequence>
<protein>
    <submittedName>
        <fullName evidence="2">Uncharacterized protein</fullName>
    </submittedName>
</protein>
<proteinExistence type="predicted"/>
<feature type="non-terminal residue" evidence="2">
    <location>
        <position position="133"/>
    </location>
</feature>
<gene>
    <name evidence="2" type="ORF">ACFQ08_07560</name>
</gene>
<dbReference type="EMBL" id="JBHTHX010000161">
    <property type="protein sequence ID" value="MFD0884409.1"/>
    <property type="molecule type" value="Genomic_DNA"/>
</dbReference>
<evidence type="ECO:0000256" key="1">
    <source>
        <dbReference type="SAM" id="MobiDB-lite"/>
    </source>
</evidence>
<keyword evidence="3" id="KW-1185">Reference proteome</keyword>